<proteinExistence type="inferred from homology"/>
<comment type="similarity">
    <text evidence="1">Belongs to the bactofilin family.</text>
</comment>
<name>A0ABT6I6P3_9GAMM</name>
<organism evidence="3 4">
    <name type="scientific">Salinicola acroporae</name>
    <dbReference type="NCBI Taxonomy" id="1541440"/>
    <lineage>
        <taxon>Bacteria</taxon>
        <taxon>Pseudomonadati</taxon>
        <taxon>Pseudomonadota</taxon>
        <taxon>Gammaproteobacteria</taxon>
        <taxon>Oceanospirillales</taxon>
        <taxon>Halomonadaceae</taxon>
        <taxon>Salinicola</taxon>
    </lineage>
</organism>
<reference evidence="3" key="1">
    <citation type="journal article" date="2015" name="Antonie Van Leeuwenhoek">
        <title>Comparative 16S rRNA signatures and multilocus sequence analysis for the genus Salinicola and description of Salinicola acroporae sp. nov., isolated from coral Acropora digitifera.</title>
        <authorList>
            <person name="Lepcha R.T."/>
            <person name="Poddar A."/>
            <person name="Schumann P."/>
            <person name="Das S.K."/>
        </authorList>
    </citation>
    <scope>NUCLEOTIDE SEQUENCE</scope>
    <source>
        <strain evidence="3">S4-41</strain>
    </source>
</reference>
<protein>
    <recommendedName>
        <fullName evidence="5">Polymer-forming cytoskeletal protein</fullName>
    </recommendedName>
</protein>
<accession>A0ABT6I6P3</accession>
<evidence type="ECO:0000256" key="2">
    <source>
        <dbReference type="SAM" id="MobiDB-lite"/>
    </source>
</evidence>
<feature type="compositionally biased region" description="Polar residues" evidence="2">
    <location>
        <begin position="1"/>
        <end position="11"/>
    </location>
</feature>
<sequence length="188" mass="19395">MFQKSNHNNRQPVAPSRDSDSPASSGGNPVPTHGLSRIGGKTTLQGDISGEEDLLIEGRILGDVLFRKHAVTVGAEGVVEGRMVARELTVKGRVDGTLIAAEKITLKAGAVVNGQLHSPGLVLEDGAAFHGNIDMEPEQNELRDAFETGTARAESTAPESARLGAEPSPVAEAGTSPADDRSAPASGA</sequence>
<evidence type="ECO:0000313" key="4">
    <source>
        <dbReference type="Proteomes" id="UP001162135"/>
    </source>
</evidence>
<feature type="region of interest" description="Disordered" evidence="2">
    <location>
        <begin position="1"/>
        <end position="44"/>
    </location>
</feature>
<comment type="caution">
    <text evidence="3">The sequence shown here is derived from an EMBL/GenBank/DDBJ whole genome shotgun (WGS) entry which is preliminary data.</text>
</comment>
<reference evidence="3" key="2">
    <citation type="submission" date="2017-11" db="EMBL/GenBank/DDBJ databases">
        <authorList>
            <person name="Das S.K."/>
        </authorList>
    </citation>
    <scope>NUCLEOTIDE SEQUENCE</scope>
    <source>
        <strain evidence="3">S4-41</strain>
    </source>
</reference>
<evidence type="ECO:0008006" key="5">
    <source>
        <dbReference type="Google" id="ProtNLM"/>
    </source>
</evidence>
<dbReference type="InterPro" id="IPR007607">
    <property type="entry name" value="BacA/B"/>
</dbReference>
<feature type="region of interest" description="Disordered" evidence="2">
    <location>
        <begin position="145"/>
        <end position="188"/>
    </location>
</feature>
<dbReference type="Proteomes" id="UP001162135">
    <property type="component" value="Unassembled WGS sequence"/>
</dbReference>
<evidence type="ECO:0000256" key="1">
    <source>
        <dbReference type="ARBA" id="ARBA00044755"/>
    </source>
</evidence>
<dbReference type="EMBL" id="PGFS01000001">
    <property type="protein sequence ID" value="MDH4573294.1"/>
    <property type="molecule type" value="Genomic_DNA"/>
</dbReference>
<gene>
    <name evidence="3" type="ORF">CUR86_13160</name>
</gene>
<dbReference type="PANTHER" id="PTHR35024">
    <property type="entry name" value="HYPOTHETICAL CYTOSOLIC PROTEIN"/>
    <property type="match status" value="1"/>
</dbReference>
<dbReference type="RefSeq" id="WP_110716268.1">
    <property type="nucleotide sequence ID" value="NZ_PGFS01000001.1"/>
</dbReference>
<evidence type="ECO:0000313" key="3">
    <source>
        <dbReference type="EMBL" id="MDH4573294.1"/>
    </source>
</evidence>
<dbReference type="PANTHER" id="PTHR35024:SF4">
    <property type="entry name" value="POLYMER-FORMING CYTOSKELETAL PROTEIN"/>
    <property type="match status" value="1"/>
</dbReference>
<dbReference type="Pfam" id="PF04519">
    <property type="entry name" value="Bactofilin"/>
    <property type="match status" value="1"/>
</dbReference>
<keyword evidence="4" id="KW-1185">Reference proteome</keyword>